<name>A0ABW4YWD7_9HYPH</name>
<dbReference type="Proteomes" id="UP001597299">
    <property type="component" value="Unassembled WGS sequence"/>
</dbReference>
<evidence type="ECO:0000313" key="1">
    <source>
        <dbReference type="EMBL" id="MFD2140692.1"/>
    </source>
</evidence>
<evidence type="ECO:0008006" key="3">
    <source>
        <dbReference type="Google" id="ProtNLM"/>
    </source>
</evidence>
<proteinExistence type="predicted"/>
<comment type="caution">
    <text evidence="1">The sequence shown here is derived from an EMBL/GenBank/DDBJ whole genome shotgun (WGS) entry which is preliminary data.</text>
</comment>
<sequence length="175" mass="19120">MAGAILSQSSFTAIIDAPFEKIDIPAWLYALPTAEYKRCSPDHIACGATFADDGTRMSINVERIGGALLVQNYVERHADPHDLKLVSITDVFGPQGRTTSEVTWELSARRLEDGRVEYRNSVIARATDAFDAFIKEHGIAFAEAAAARQKASSVHNQGETPLFARSIEKAALAKR</sequence>
<accession>A0ABW4YWD7</accession>
<dbReference type="RefSeq" id="WP_213350800.1">
    <property type="nucleotide sequence ID" value="NZ_JAHBGB010000002.1"/>
</dbReference>
<evidence type="ECO:0000313" key="2">
    <source>
        <dbReference type="Proteomes" id="UP001597299"/>
    </source>
</evidence>
<organism evidence="1 2">
    <name type="scientific">Ancylobacter oerskovii</name>
    <dbReference type="NCBI Taxonomy" id="459519"/>
    <lineage>
        <taxon>Bacteria</taxon>
        <taxon>Pseudomonadati</taxon>
        <taxon>Pseudomonadota</taxon>
        <taxon>Alphaproteobacteria</taxon>
        <taxon>Hyphomicrobiales</taxon>
        <taxon>Xanthobacteraceae</taxon>
        <taxon>Ancylobacter</taxon>
    </lineage>
</organism>
<dbReference type="EMBL" id="JBHUHD010000001">
    <property type="protein sequence ID" value="MFD2140692.1"/>
    <property type="molecule type" value="Genomic_DNA"/>
</dbReference>
<keyword evidence="2" id="KW-1185">Reference proteome</keyword>
<gene>
    <name evidence="1" type="ORF">ACFSNC_09805</name>
</gene>
<reference evidence="2" key="1">
    <citation type="journal article" date="2019" name="Int. J. Syst. Evol. Microbiol.">
        <title>The Global Catalogue of Microorganisms (GCM) 10K type strain sequencing project: providing services to taxonomists for standard genome sequencing and annotation.</title>
        <authorList>
            <consortium name="The Broad Institute Genomics Platform"/>
            <consortium name="The Broad Institute Genome Sequencing Center for Infectious Disease"/>
            <person name="Wu L."/>
            <person name="Ma J."/>
        </authorList>
    </citation>
    <scope>NUCLEOTIDE SEQUENCE [LARGE SCALE GENOMIC DNA]</scope>
    <source>
        <strain evidence="2">CCM 7435</strain>
    </source>
</reference>
<protein>
    <recommendedName>
        <fullName evidence="3">Polyketide cyclase/dehydrase/lipid transport protein</fullName>
    </recommendedName>
</protein>